<reference evidence="3" key="1">
    <citation type="submission" date="2022-11" db="UniProtKB">
        <authorList>
            <consortium name="WormBaseParasite"/>
        </authorList>
    </citation>
    <scope>IDENTIFICATION</scope>
</reference>
<dbReference type="SUPFAM" id="SSF82185">
    <property type="entry name" value="Histone H3 K4-specific methyltransferase SET7/9 N-terminal domain"/>
    <property type="match status" value="1"/>
</dbReference>
<dbReference type="GO" id="GO:0005737">
    <property type="term" value="C:cytoplasm"/>
    <property type="evidence" value="ECO:0007669"/>
    <property type="project" value="TreeGrafter"/>
</dbReference>
<evidence type="ECO:0000313" key="2">
    <source>
        <dbReference type="Proteomes" id="UP000887566"/>
    </source>
</evidence>
<dbReference type="InterPro" id="IPR003409">
    <property type="entry name" value="MORN"/>
</dbReference>
<dbReference type="Proteomes" id="UP000887566">
    <property type="component" value="Unplaced"/>
</dbReference>
<sequence length="172" mass="20181">MVKLQTDFAQSAGLWRRRVPLEKTRDGTAALPVRRQGSHSFSAKHPTFSSCRYEGGWIDAKPHGSGKLYWPDGRMYIGRFRDGVIQGIYQQAFEKRRKNLVERDEIARSYLRQAHIKRGIENGIVYPSEEDLGHILKQDIDDQALLRAETQRPREIREEERWMTAVMRDQRR</sequence>
<evidence type="ECO:0000256" key="1">
    <source>
        <dbReference type="ARBA" id="ARBA00022737"/>
    </source>
</evidence>
<dbReference type="Pfam" id="PF02493">
    <property type="entry name" value="MORN"/>
    <property type="match status" value="1"/>
</dbReference>
<dbReference type="InterPro" id="IPR051984">
    <property type="entry name" value="Alsin"/>
</dbReference>
<dbReference type="PANTHER" id="PTHR46089">
    <property type="entry name" value="ALSIN HOMOLOG"/>
    <property type="match status" value="1"/>
</dbReference>
<proteinExistence type="predicted"/>
<dbReference type="GO" id="GO:0031267">
    <property type="term" value="F:small GTPase binding"/>
    <property type="evidence" value="ECO:0007669"/>
    <property type="project" value="TreeGrafter"/>
</dbReference>
<accession>A0A914UPN9</accession>
<organism evidence="2 3">
    <name type="scientific">Plectus sambesii</name>
    <dbReference type="NCBI Taxonomy" id="2011161"/>
    <lineage>
        <taxon>Eukaryota</taxon>
        <taxon>Metazoa</taxon>
        <taxon>Ecdysozoa</taxon>
        <taxon>Nematoda</taxon>
        <taxon>Chromadorea</taxon>
        <taxon>Plectida</taxon>
        <taxon>Plectina</taxon>
        <taxon>Plectoidea</taxon>
        <taxon>Plectidae</taxon>
        <taxon>Plectus</taxon>
    </lineage>
</organism>
<dbReference type="GO" id="GO:0016197">
    <property type="term" value="P:endosomal transport"/>
    <property type="evidence" value="ECO:0007669"/>
    <property type="project" value="TreeGrafter"/>
</dbReference>
<evidence type="ECO:0000313" key="3">
    <source>
        <dbReference type="WBParaSite" id="PSAMB.scaffold11618size3235.g34282.t1"/>
    </source>
</evidence>
<dbReference type="AlphaFoldDB" id="A0A914UPN9"/>
<keyword evidence="2" id="KW-1185">Reference proteome</keyword>
<dbReference type="WBParaSite" id="PSAMB.scaffold11618size3235.g34282.t1">
    <property type="protein sequence ID" value="PSAMB.scaffold11618size3235.g34282.t1"/>
    <property type="gene ID" value="PSAMB.scaffold11618size3235.g34282"/>
</dbReference>
<protein>
    <submittedName>
        <fullName evidence="3">Uncharacterized protein</fullName>
    </submittedName>
</protein>
<keyword evidence="1" id="KW-0677">Repeat</keyword>
<name>A0A914UPN9_9BILA</name>
<dbReference type="PANTHER" id="PTHR46089:SF2">
    <property type="entry name" value="ALSIN HOMOLOG"/>
    <property type="match status" value="1"/>
</dbReference>
<dbReference type="GO" id="GO:0005085">
    <property type="term" value="F:guanyl-nucleotide exchange factor activity"/>
    <property type="evidence" value="ECO:0007669"/>
    <property type="project" value="TreeGrafter"/>
</dbReference>
<dbReference type="Gene3D" id="2.20.110.10">
    <property type="entry name" value="Histone H3 K4-specific methyltransferase SET7/9 N-terminal domain"/>
    <property type="match status" value="1"/>
</dbReference>